<accession>D2U2P3</accession>
<dbReference type="InterPro" id="IPR036034">
    <property type="entry name" value="PDZ_sf"/>
</dbReference>
<proteinExistence type="inferred from homology"/>
<dbReference type="KEGG" id="ans:ArsFIN_39210"/>
<dbReference type="InterPro" id="IPR009003">
    <property type="entry name" value="Peptidase_S1_PA"/>
</dbReference>
<dbReference type="PROSITE" id="PS50106">
    <property type="entry name" value="PDZ"/>
    <property type="match status" value="2"/>
</dbReference>
<feature type="binding site" evidence="8">
    <location>
        <begin position="282"/>
        <end position="286"/>
    </location>
    <ligand>
        <name>substrate</name>
    </ligand>
</feature>
<evidence type="ECO:0000313" key="11">
    <source>
        <dbReference type="EMBL" id="QBY45323.1"/>
    </source>
</evidence>
<evidence type="ECO:0000256" key="7">
    <source>
        <dbReference type="PIRSR" id="PIRSR611782-1"/>
    </source>
</evidence>
<evidence type="ECO:0000256" key="1">
    <source>
        <dbReference type="ARBA" id="ARBA00010541"/>
    </source>
</evidence>
<dbReference type="InterPro" id="IPR001940">
    <property type="entry name" value="Peptidase_S1C"/>
</dbReference>
<gene>
    <name evidence="11" type="primary">degQ</name>
    <name evidence="10" type="ORF">ARN_28690</name>
    <name evidence="11" type="ORF">ArsFIN_39210</name>
</gene>
<reference evidence="10" key="1">
    <citation type="journal article" date="2010" name="Insect Mol. Biol.">
        <title>The draft genome sequence of Arsenophonus nasoniae, son-killer bacterium of Nasonia vitripennis, reveals genes associated with virulence and symbiosis.</title>
        <authorList>
            <person name="Wilkes T."/>
            <person name="Darby A.C."/>
            <person name="Choi J."/>
            <person name="Colborne J.K."/>
            <person name="Werren J.H."/>
            <person name="Hurst G.D.D."/>
        </authorList>
    </citation>
    <scope>NUCLEOTIDE SEQUENCE</scope>
</reference>
<dbReference type="SMART" id="SM00228">
    <property type="entry name" value="PDZ"/>
    <property type="match status" value="2"/>
</dbReference>
<keyword evidence="5 11" id="KW-0378">Hydrolase</keyword>
<feature type="domain" description="PDZ" evidence="9">
    <location>
        <begin position="368"/>
        <end position="459"/>
    </location>
</feature>
<sequence length="473" mass="50189">MMKKEKHFLTILAMSISLSLIGIPAVSYSASMPPIALSSGQELPRLAPMLEKVLPAVVSIRVSGTRVQNQQLPEEFKFFFGPNFPSQQQSIRPFKGLGSGVIIDAEKGYILTNNHVIDNADNIQIQLNDGKEIDVKLIGRDPQTDIALLQIKDSSTANLKKLNLMAIKIADSDKLRVGDFVVAVGNPFGLGQTATSGIISALGRSGLNVEGLENFIQTDASINRGNSGGALVNLNGELIGINTAILAPGGGNIGIGFAIPSNMAKSLSDQIIKHGEVKRGLLGIKGTKMTSDVAKALNIDAQKGAFVSEVIPKSAAAKAGIKPGDVLVSINNKYINSFAELRAKIGTSEIGKQITIGLLRKGKPMEVKVTLEDSESTSTKAEVLTTSLMDATLSNSTIKGTKGVKVDSVSSNSPAAMLGLAKGDLIVRANKQQIENINQLRKIIETKPTALVLNILRGDQNIILLLRGNNIFN</sequence>
<evidence type="ECO:0000313" key="10">
    <source>
        <dbReference type="EMBL" id="CBA75365.1"/>
    </source>
</evidence>
<dbReference type="Pfam" id="PF13365">
    <property type="entry name" value="Trypsin_2"/>
    <property type="match status" value="1"/>
</dbReference>
<evidence type="ECO:0000256" key="5">
    <source>
        <dbReference type="ARBA" id="ARBA00022801"/>
    </source>
</evidence>
<dbReference type="InterPro" id="IPR011782">
    <property type="entry name" value="Pept_S1C_Do"/>
</dbReference>
<dbReference type="EMBL" id="FN545251">
    <property type="protein sequence ID" value="CBA75365.1"/>
    <property type="molecule type" value="Genomic_DNA"/>
</dbReference>
<dbReference type="SUPFAM" id="SSF50156">
    <property type="entry name" value="PDZ domain-like"/>
    <property type="match status" value="2"/>
</dbReference>
<evidence type="ECO:0000256" key="6">
    <source>
        <dbReference type="ARBA" id="ARBA00022825"/>
    </source>
</evidence>
<dbReference type="AlphaFoldDB" id="D2U2P3"/>
<dbReference type="InterPro" id="IPR001478">
    <property type="entry name" value="PDZ"/>
</dbReference>
<keyword evidence="6" id="KW-0720">Serine protease</keyword>
<keyword evidence="4" id="KW-0677">Repeat</keyword>
<organism evidence="10">
    <name type="scientific">Arsenophonus nasoniae</name>
    <name type="common">son-killer infecting Nasonia vitripennis</name>
    <dbReference type="NCBI Taxonomy" id="638"/>
    <lineage>
        <taxon>Bacteria</taxon>
        <taxon>Pseudomonadati</taxon>
        <taxon>Pseudomonadota</taxon>
        <taxon>Gammaproteobacteria</taxon>
        <taxon>Enterobacterales</taxon>
        <taxon>Morganellaceae</taxon>
        <taxon>Arsenophonus</taxon>
    </lineage>
</organism>
<dbReference type="GO" id="GO:0004252">
    <property type="term" value="F:serine-type endopeptidase activity"/>
    <property type="evidence" value="ECO:0007669"/>
    <property type="project" value="InterPro"/>
</dbReference>
<dbReference type="FunFam" id="2.30.42.10:FF:000037">
    <property type="entry name" value="Periplasmic serine endoprotease DegP-like"/>
    <property type="match status" value="1"/>
</dbReference>
<keyword evidence="3" id="KW-0732">Signal</keyword>
<evidence type="ECO:0000259" key="9">
    <source>
        <dbReference type="PROSITE" id="PS50106"/>
    </source>
</evidence>
<feature type="binding site" evidence="8">
    <location>
        <position position="115"/>
    </location>
    <ligand>
        <name>substrate</name>
    </ligand>
</feature>
<keyword evidence="2 10" id="KW-0645">Protease</keyword>
<evidence type="ECO:0000256" key="2">
    <source>
        <dbReference type="ARBA" id="ARBA00022670"/>
    </source>
</evidence>
<dbReference type="CDD" id="cd10839">
    <property type="entry name" value="cpPDZ1_DegP-like"/>
    <property type="match status" value="1"/>
</dbReference>
<dbReference type="Gene3D" id="2.40.10.120">
    <property type="match status" value="1"/>
</dbReference>
<dbReference type="Gene3D" id="2.30.42.10">
    <property type="match status" value="2"/>
</dbReference>
<feature type="binding site" evidence="8">
    <location>
        <begin position="225"/>
        <end position="227"/>
    </location>
    <ligand>
        <name>substrate</name>
    </ligand>
</feature>
<dbReference type="PANTHER" id="PTHR22939:SF101">
    <property type="entry name" value="PERIPLASMIC PH-DEPENDENT SERINE ENDOPROTEASE DEGQ"/>
    <property type="match status" value="1"/>
</dbReference>
<evidence type="ECO:0000256" key="3">
    <source>
        <dbReference type="ARBA" id="ARBA00022729"/>
    </source>
</evidence>
<feature type="domain" description="PDZ" evidence="9">
    <location>
        <begin position="271"/>
        <end position="362"/>
    </location>
</feature>
<dbReference type="Proteomes" id="UP000295134">
    <property type="component" value="Chromosome"/>
</dbReference>
<comment type="similarity">
    <text evidence="1">Belongs to the peptidase S1C family.</text>
</comment>
<dbReference type="NCBIfam" id="TIGR02037">
    <property type="entry name" value="degP_htrA_DO"/>
    <property type="match status" value="1"/>
</dbReference>
<dbReference type="EMBL" id="CP038613">
    <property type="protein sequence ID" value="QBY45323.1"/>
    <property type="molecule type" value="Genomic_DNA"/>
</dbReference>
<evidence type="ECO:0000313" key="12">
    <source>
        <dbReference type="Proteomes" id="UP000295134"/>
    </source>
</evidence>
<feature type="binding site" evidence="8">
    <location>
        <begin position="243"/>
        <end position="247"/>
    </location>
    <ligand>
        <name>substrate</name>
    </ligand>
</feature>
<name>D2U2P3_9GAMM</name>
<dbReference type="PRINTS" id="PR00834">
    <property type="entry name" value="PROTEASES2C"/>
</dbReference>
<dbReference type="FunFam" id="2.40.10.120:FF:000001">
    <property type="entry name" value="Periplasmic serine endoprotease DegP-like"/>
    <property type="match status" value="1"/>
</dbReference>
<dbReference type="GO" id="GO:0006508">
    <property type="term" value="P:proteolysis"/>
    <property type="evidence" value="ECO:0007669"/>
    <property type="project" value="UniProtKB-KW"/>
</dbReference>
<feature type="active site" description="Charge relay system" evidence="7">
    <location>
        <position position="115"/>
    </location>
</feature>
<dbReference type="PANTHER" id="PTHR22939">
    <property type="entry name" value="SERINE PROTEASE FAMILY S1C HTRA-RELATED"/>
    <property type="match status" value="1"/>
</dbReference>
<dbReference type="SUPFAM" id="SSF50494">
    <property type="entry name" value="Trypsin-like serine proteases"/>
    <property type="match status" value="1"/>
</dbReference>
<feature type="active site" description="Charge relay system" evidence="7">
    <location>
        <position position="227"/>
    </location>
</feature>
<protein>
    <submittedName>
        <fullName evidence="10 11">Protease</fullName>
        <ecNumber evidence="11">3.4.21.107</ecNumber>
    </submittedName>
</protein>
<evidence type="ECO:0000256" key="8">
    <source>
        <dbReference type="PIRSR" id="PIRSR611782-2"/>
    </source>
</evidence>
<feature type="active site" description="Charge relay system" evidence="7">
    <location>
        <position position="145"/>
    </location>
</feature>
<evidence type="ECO:0000256" key="4">
    <source>
        <dbReference type="ARBA" id="ARBA00022737"/>
    </source>
</evidence>
<dbReference type="FunFam" id="2.40.10.10:FF:000001">
    <property type="entry name" value="Periplasmic serine protease DegS"/>
    <property type="match status" value="1"/>
</dbReference>
<feature type="binding site" evidence="8">
    <location>
        <position position="145"/>
    </location>
    <ligand>
        <name>substrate</name>
    </ligand>
</feature>
<dbReference type="Pfam" id="PF00595">
    <property type="entry name" value="PDZ"/>
    <property type="match status" value="2"/>
</dbReference>
<dbReference type="EC" id="3.4.21.107" evidence="11"/>
<reference evidence="11 12" key="2">
    <citation type="submission" date="2019-03" db="EMBL/GenBank/DDBJ databases">
        <title>Long-read sequencing reveals hyperdense prophage content in a complex bacterial symbiont genome.</title>
        <authorList>
            <person name="Frost C.L."/>
            <person name="Siozios S."/>
            <person name="Nadal-Jimenez P."/>
            <person name="Brockhurst M.A."/>
            <person name="King K.C."/>
            <person name="Darby A.C."/>
            <person name="Hurst G.D.D."/>
        </authorList>
    </citation>
    <scope>NUCLEOTIDE SEQUENCE [LARGE SCALE GENOMIC DNA]</scope>
    <source>
        <strain evidence="11 12">FIN</strain>
    </source>
</reference>